<evidence type="ECO:0000313" key="1">
    <source>
        <dbReference type="EMBL" id="GJT82713.1"/>
    </source>
</evidence>
<organism evidence="1 2">
    <name type="scientific">Tanacetum coccineum</name>
    <dbReference type="NCBI Taxonomy" id="301880"/>
    <lineage>
        <taxon>Eukaryota</taxon>
        <taxon>Viridiplantae</taxon>
        <taxon>Streptophyta</taxon>
        <taxon>Embryophyta</taxon>
        <taxon>Tracheophyta</taxon>
        <taxon>Spermatophyta</taxon>
        <taxon>Magnoliopsida</taxon>
        <taxon>eudicotyledons</taxon>
        <taxon>Gunneridae</taxon>
        <taxon>Pentapetalae</taxon>
        <taxon>asterids</taxon>
        <taxon>campanulids</taxon>
        <taxon>Asterales</taxon>
        <taxon>Asteraceae</taxon>
        <taxon>Asteroideae</taxon>
        <taxon>Anthemideae</taxon>
        <taxon>Anthemidinae</taxon>
        <taxon>Tanacetum</taxon>
    </lineage>
</organism>
<reference evidence="1" key="1">
    <citation type="journal article" date="2022" name="Int. J. Mol. Sci.">
        <title>Draft Genome of Tanacetum Coccineum: Genomic Comparison of Closely Related Tanacetum-Family Plants.</title>
        <authorList>
            <person name="Yamashiro T."/>
            <person name="Shiraishi A."/>
            <person name="Nakayama K."/>
            <person name="Satake H."/>
        </authorList>
    </citation>
    <scope>NUCLEOTIDE SEQUENCE</scope>
</reference>
<keyword evidence="2" id="KW-1185">Reference proteome</keyword>
<proteinExistence type="predicted"/>
<name>A0ABQ5H499_9ASTR</name>
<accession>A0ABQ5H499</accession>
<protein>
    <recommendedName>
        <fullName evidence="3">Reverse transcriptase domain-containing protein</fullName>
    </recommendedName>
</protein>
<comment type="caution">
    <text evidence="1">The sequence shown here is derived from an EMBL/GenBank/DDBJ whole genome shotgun (WGS) entry which is preliminary data.</text>
</comment>
<gene>
    <name evidence="1" type="ORF">Tco_1057055</name>
</gene>
<dbReference type="EMBL" id="BQNB010019193">
    <property type="protein sequence ID" value="GJT82713.1"/>
    <property type="molecule type" value="Genomic_DNA"/>
</dbReference>
<reference evidence="1" key="2">
    <citation type="submission" date="2022-01" db="EMBL/GenBank/DDBJ databases">
        <authorList>
            <person name="Yamashiro T."/>
            <person name="Shiraishi A."/>
            <person name="Satake H."/>
            <person name="Nakayama K."/>
        </authorList>
    </citation>
    <scope>NUCLEOTIDE SEQUENCE</scope>
</reference>
<evidence type="ECO:0000313" key="2">
    <source>
        <dbReference type="Proteomes" id="UP001151760"/>
    </source>
</evidence>
<sequence>MVGSVDHLFAGPRSEILSLLVQKSFMRQLRRVQIKQRIQAARDRQKSYADIRHKPLEFQEDDRVMLKVSPCRFGKQGKLNPRFLALGGNTHDLGSFGEETDEITDLHQILEEVLLTERGDGVTSIKRRRRDSSGDDVWTLATTSQRSKKLAFVCIAVDTSRETRVRRKDIIRVHVPRCMALLDYDEHADSLSTMDNEVRVTSPESTTQTLPSFEEY</sequence>
<dbReference type="Proteomes" id="UP001151760">
    <property type="component" value="Unassembled WGS sequence"/>
</dbReference>
<evidence type="ECO:0008006" key="3">
    <source>
        <dbReference type="Google" id="ProtNLM"/>
    </source>
</evidence>